<dbReference type="SUPFAM" id="SSF52172">
    <property type="entry name" value="CheY-like"/>
    <property type="match status" value="1"/>
</dbReference>
<evidence type="ECO:0000256" key="5">
    <source>
        <dbReference type="ARBA" id="ARBA00023242"/>
    </source>
</evidence>
<dbReference type="GO" id="GO:0000160">
    <property type="term" value="P:phosphorelay signal transduction system"/>
    <property type="evidence" value="ECO:0007669"/>
    <property type="project" value="UniProtKB-KW"/>
</dbReference>
<evidence type="ECO:0000313" key="11">
    <source>
        <dbReference type="EMBL" id="CAG1852831.1"/>
    </source>
</evidence>
<feature type="compositionally biased region" description="Acidic residues" evidence="8">
    <location>
        <begin position="515"/>
        <end position="524"/>
    </location>
</feature>
<evidence type="ECO:0000259" key="10">
    <source>
        <dbReference type="PROSITE" id="PS51017"/>
    </source>
</evidence>
<comment type="subcellular location">
    <subcellularLocation>
        <location evidence="1 7">Nucleus</location>
    </subcellularLocation>
</comment>
<feature type="domain" description="Response regulatory" evidence="9">
    <location>
        <begin position="38"/>
        <end position="156"/>
    </location>
</feature>
<reference evidence="12" key="2">
    <citation type="submission" date="2021-05" db="UniProtKB">
        <authorList>
            <consortium name="EnsemblPlants"/>
        </authorList>
    </citation>
    <scope>IDENTIFICATION</scope>
    <source>
        <strain evidence="12">subsp. malaccensis</strain>
    </source>
</reference>
<accession>A0A804KTM9</accession>
<dbReference type="PROSITE" id="PS50110">
    <property type="entry name" value="RESPONSE_REGULATORY"/>
    <property type="match status" value="1"/>
</dbReference>
<dbReference type="InterPro" id="IPR011006">
    <property type="entry name" value="CheY-like_superfamily"/>
</dbReference>
<comment type="similarity">
    <text evidence="2">Belongs to the ARR-like family.</text>
</comment>
<dbReference type="PANTHER" id="PTHR43874:SF1">
    <property type="entry name" value="TWO-COMPONENT RESPONSE REGULATOR-LIKE APRR1"/>
    <property type="match status" value="1"/>
</dbReference>
<protein>
    <submittedName>
        <fullName evidence="11">(wild Malaysian banana) hypothetical protein</fullName>
    </submittedName>
</protein>
<feature type="compositionally biased region" description="Low complexity" evidence="8">
    <location>
        <begin position="437"/>
        <end position="447"/>
    </location>
</feature>
<dbReference type="InterPro" id="IPR045279">
    <property type="entry name" value="ARR-like"/>
</dbReference>
<dbReference type="Pfam" id="PF00072">
    <property type="entry name" value="Response_reg"/>
    <property type="match status" value="1"/>
</dbReference>
<dbReference type="Proteomes" id="UP000012960">
    <property type="component" value="Unplaced"/>
</dbReference>
<sequence length="542" mass="60062">MGREKGEEEEDEGRRGGNERGCGGDAGGHQFLDRSKVRILLCDNDPKSSQEVLQLLYKCSYQVTSVKSAKRVIDVLNAQGSEIDIILAEVELPMAKGLKMMKYIARNKELRHIPIIMMSAQDEVSIVVKCLQLGAADYLVKPLRMNELLNLWTHMWRRRRMLGLTEKDVFSHDLEISLSDPSDVNTSSTILISDNTDDQLDVVANPELNMSNHPECESNVSPVGPACNNDLDDAQYIPRNNDRAVIASGIVSLPKKIEFKVGRSSAFLTYVNSNAPSKIPHLAIDTNSAPSKSLNYEGSPLAGGNMEGYNNKLVQENYTSGNVSVTRENICNTKDFETLPECPVPYPSSSTEQNEGTDVSGVPPVFSFPFYYPGVMNQNIMSSPGQTFQGSLNDVQAHPAPAMVPQYAVVPYMPLMPSFPCQPLGTNPQSSHMAAPSMWSSMTSSSTPEVKSGRTERRAAALVKFRQKRKERCFDKKIRYAKRKRLAEKRPRVRGQFVKQVDNVDLSHDISSGDGDSEDDEADEPTSRELELISSPEQNASY</sequence>
<name>A0A804KTM9_MUSAM</name>
<dbReference type="FunCoup" id="A0A804KTM9">
    <property type="interactions" value="1377"/>
</dbReference>
<keyword evidence="5 7" id="KW-0539">Nucleus</keyword>
<evidence type="ECO:0000313" key="12">
    <source>
        <dbReference type="EnsemblPlants" id="Ma10_p07450.2"/>
    </source>
</evidence>
<comment type="caution">
    <text evidence="6">Lacks conserved residue(s) required for the propagation of feature annotation.</text>
</comment>
<dbReference type="PANTHER" id="PTHR43874">
    <property type="entry name" value="TWO-COMPONENT RESPONSE REGULATOR"/>
    <property type="match status" value="1"/>
</dbReference>
<evidence type="ECO:0000256" key="4">
    <source>
        <dbReference type="ARBA" id="ARBA00023108"/>
    </source>
</evidence>
<feature type="domain" description="CCT" evidence="10">
    <location>
        <begin position="458"/>
        <end position="500"/>
    </location>
</feature>
<dbReference type="EnsemblPlants" id="Ma10_t07450.2">
    <property type="protein sequence ID" value="Ma10_p07450.2"/>
    <property type="gene ID" value="Ma10_g07450"/>
</dbReference>
<dbReference type="EMBL" id="HG996476">
    <property type="protein sequence ID" value="CAG1852831.1"/>
    <property type="molecule type" value="Genomic_DNA"/>
</dbReference>
<dbReference type="InterPro" id="IPR001789">
    <property type="entry name" value="Sig_transdc_resp-reg_receiver"/>
</dbReference>
<evidence type="ECO:0000256" key="3">
    <source>
        <dbReference type="ARBA" id="ARBA00023012"/>
    </source>
</evidence>
<dbReference type="InterPro" id="IPR010402">
    <property type="entry name" value="CCT_domain"/>
</dbReference>
<evidence type="ECO:0000256" key="8">
    <source>
        <dbReference type="SAM" id="MobiDB-lite"/>
    </source>
</evidence>
<evidence type="ECO:0000313" key="13">
    <source>
        <dbReference type="Proteomes" id="UP000012960"/>
    </source>
</evidence>
<dbReference type="OrthoDB" id="60033at2759"/>
<dbReference type="Pfam" id="PF06203">
    <property type="entry name" value="CCT"/>
    <property type="match status" value="1"/>
</dbReference>
<feature type="region of interest" description="Disordered" evidence="8">
    <location>
        <begin position="427"/>
        <end position="457"/>
    </location>
</feature>
<keyword evidence="4" id="KW-0090">Biological rhythms</keyword>
<dbReference type="Gramene" id="Ma10_t07450.2">
    <property type="protein sequence ID" value="Ma10_p07450.2"/>
    <property type="gene ID" value="Ma10_g07450"/>
</dbReference>
<keyword evidence="3" id="KW-0902">Two-component regulatory system</keyword>
<evidence type="ECO:0000256" key="2">
    <source>
        <dbReference type="ARBA" id="ARBA00010330"/>
    </source>
</evidence>
<feature type="region of interest" description="Disordered" evidence="8">
    <location>
        <begin position="486"/>
        <end position="542"/>
    </location>
</feature>
<dbReference type="GO" id="GO:0048511">
    <property type="term" value="P:rhythmic process"/>
    <property type="evidence" value="ECO:0007669"/>
    <property type="project" value="UniProtKB-KW"/>
</dbReference>
<dbReference type="Gene3D" id="3.40.50.2300">
    <property type="match status" value="1"/>
</dbReference>
<organism evidence="12 13">
    <name type="scientific">Musa acuminata subsp. malaccensis</name>
    <name type="common">Wild banana</name>
    <name type="synonym">Musa malaccensis</name>
    <dbReference type="NCBI Taxonomy" id="214687"/>
    <lineage>
        <taxon>Eukaryota</taxon>
        <taxon>Viridiplantae</taxon>
        <taxon>Streptophyta</taxon>
        <taxon>Embryophyta</taxon>
        <taxon>Tracheophyta</taxon>
        <taxon>Spermatophyta</taxon>
        <taxon>Magnoliopsida</taxon>
        <taxon>Liliopsida</taxon>
        <taxon>Zingiberales</taxon>
        <taxon>Musaceae</taxon>
        <taxon>Musa</taxon>
    </lineage>
</organism>
<dbReference type="GO" id="GO:0009736">
    <property type="term" value="P:cytokinin-activated signaling pathway"/>
    <property type="evidence" value="ECO:0007669"/>
    <property type="project" value="InterPro"/>
</dbReference>
<evidence type="ECO:0000256" key="7">
    <source>
        <dbReference type="PROSITE-ProRule" id="PRU00357"/>
    </source>
</evidence>
<feature type="compositionally biased region" description="Basic and acidic residues" evidence="8">
    <location>
        <begin position="1"/>
        <end position="18"/>
    </location>
</feature>
<dbReference type="AlphaFoldDB" id="A0A804KTM9"/>
<dbReference type="OMA" id="SIEVICN"/>
<proteinExistence type="inferred from homology"/>
<evidence type="ECO:0000259" key="9">
    <source>
        <dbReference type="PROSITE" id="PS50110"/>
    </source>
</evidence>
<keyword evidence="13" id="KW-1185">Reference proteome</keyword>
<gene>
    <name evidence="11" type="ORF">GSMUA_310570.1</name>
</gene>
<dbReference type="GO" id="GO:0005634">
    <property type="term" value="C:nucleus"/>
    <property type="evidence" value="ECO:0007669"/>
    <property type="project" value="UniProtKB-SubCell"/>
</dbReference>
<feature type="region of interest" description="Disordered" evidence="8">
    <location>
        <begin position="1"/>
        <end position="29"/>
    </location>
</feature>
<reference evidence="11" key="1">
    <citation type="submission" date="2021-03" db="EMBL/GenBank/DDBJ databases">
        <authorList>
            <consortium name="Genoscope - CEA"/>
            <person name="William W."/>
        </authorList>
    </citation>
    <scope>NUCLEOTIDE SEQUENCE</scope>
    <source>
        <strain evidence="11">Doubled-haploid Pahang</strain>
    </source>
</reference>
<dbReference type="PROSITE" id="PS51017">
    <property type="entry name" value="CCT"/>
    <property type="match status" value="1"/>
</dbReference>
<evidence type="ECO:0000256" key="1">
    <source>
        <dbReference type="ARBA" id="ARBA00004123"/>
    </source>
</evidence>
<evidence type="ECO:0000256" key="6">
    <source>
        <dbReference type="PROSITE-ProRule" id="PRU00169"/>
    </source>
</evidence>
<dbReference type="SMART" id="SM00448">
    <property type="entry name" value="REC"/>
    <property type="match status" value="1"/>
</dbReference>